<sequence>MYLMAKSLSNASTYAKTDSVSALDRTILYLTVSLTGASVMVLELLGTRLIGPFYGVSLYVWSSLISVTMIALALGYWLGGMIADRVPRLRLSYLIASAAVSTLLIPISIRPVLLLTDPMGLRAGAFLSALLLFTVPLTLLAMTGPYVIKLAARQLANVGALSGSVYAVSTLGSVIGTIALGFYLLPITGARAVLYGLSALLGLLASILALYERRGSGGNIATLCVAVIVFACFGSVALAYEHHRSQPWGKNLSLLYESESVYGWVRVIDDHAQKVRFMMSDASTISAADLDNVRLGLLSYQWVTQRLPVFRPGARSALLIGLGGGHIAAGLESQGVKTDAIEIDPSVAYAASRYFHYRPSGDLIIGDARYQIRRLNKTYDFIIHDCFTGGSEPAHLMSVETLRALKAHLNSGGILAINFVGFTEGERRRPAQLVYRTLGEVFGHRRVYVSEPNSEFNDFIFFASDAPIAVHPEAASAKTLDLLAEREFFGMTEGETIVTDDFNPLESLQVSKAEMYRKVLLQRIGLEVLLR</sequence>
<name>A0ABM9HWN6_9GAMM</name>
<dbReference type="NCBIfam" id="NF037959">
    <property type="entry name" value="MFS_SpdSyn"/>
    <property type="match status" value="1"/>
</dbReference>
<evidence type="ECO:0000313" key="4">
    <source>
        <dbReference type="Proteomes" id="UP001162030"/>
    </source>
</evidence>
<keyword evidence="1" id="KW-0620">Polyamine biosynthesis</keyword>
<evidence type="ECO:0008006" key="5">
    <source>
        <dbReference type="Google" id="ProtNLM"/>
    </source>
</evidence>
<feature type="transmembrane region" description="Helical" evidence="2">
    <location>
        <begin position="91"/>
        <end position="113"/>
    </location>
</feature>
<keyword evidence="4" id="KW-1185">Reference proteome</keyword>
<feature type="transmembrane region" description="Helical" evidence="2">
    <location>
        <begin position="58"/>
        <end position="79"/>
    </location>
</feature>
<reference evidence="3 4" key="1">
    <citation type="submission" date="2023-03" db="EMBL/GenBank/DDBJ databases">
        <authorList>
            <person name="Pearce D."/>
        </authorList>
    </citation>
    <scope>NUCLEOTIDE SEQUENCE [LARGE SCALE GENOMIC DNA]</scope>
    <source>
        <strain evidence="3">Msz</strain>
    </source>
</reference>
<dbReference type="SUPFAM" id="SSF53335">
    <property type="entry name" value="S-adenosyl-L-methionine-dependent methyltransferases"/>
    <property type="match status" value="1"/>
</dbReference>
<dbReference type="Gene3D" id="3.40.50.150">
    <property type="entry name" value="Vaccinia Virus protein VP39"/>
    <property type="match status" value="1"/>
</dbReference>
<feature type="transmembrane region" description="Helical" evidence="2">
    <location>
        <begin position="192"/>
        <end position="211"/>
    </location>
</feature>
<feature type="transmembrane region" description="Helical" evidence="2">
    <location>
        <begin position="160"/>
        <end position="185"/>
    </location>
</feature>
<protein>
    <recommendedName>
        <fullName evidence="5">PABS domain-containing protein</fullName>
    </recommendedName>
</protein>
<dbReference type="EMBL" id="OX458333">
    <property type="protein sequence ID" value="CAI8735656.1"/>
    <property type="molecule type" value="Genomic_DNA"/>
</dbReference>
<dbReference type="CDD" id="cd02440">
    <property type="entry name" value="AdoMet_MTases"/>
    <property type="match status" value="1"/>
</dbReference>
<keyword evidence="2" id="KW-1133">Transmembrane helix</keyword>
<evidence type="ECO:0000256" key="2">
    <source>
        <dbReference type="SAM" id="Phobius"/>
    </source>
</evidence>
<accession>A0ABM9HWN6</accession>
<evidence type="ECO:0000313" key="3">
    <source>
        <dbReference type="EMBL" id="CAI8735656.1"/>
    </source>
</evidence>
<dbReference type="PANTHER" id="PTHR43317:SF1">
    <property type="entry name" value="THERMOSPERMINE SYNTHASE ACAULIS5"/>
    <property type="match status" value="1"/>
</dbReference>
<keyword evidence="2" id="KW-0812">Transmembrane</keyword>
<organism evidence="3 4">
    <name type="scientific">Methylocaldum szegediense</name>
    <dbReference type="NCBI Taxonomy" id="73780"/>
    <lineage>
        <taxon>Bacteria</taxon>
        <taxon>Pseudomonadati</taxon>
        <taxon>Pseudomonadota</taxon>
        <taxon>Gammaproteobacteria</taxon>
        <taxon>Methylococcales</taxon>
        <taxon>Methylococcaceae</taxon>
        <taxon>Methylocaldum</taxon>
    </lineage>
</organism>
<gene>
    <name evidence="3" type="ORF">MSZNOR_0366</name>
</gene>
<keyword evidence="2" id="KW-0472">Membrane</keyword>
<dbReference type="PANTHER" id="PTHR43317">
    <property type="entry name" value="THERMOSPERMINE SYNTHASE ACAULIS5"/>
    <property type="match status" value="1"/>
</dbReference>
<dbReference type="InterPro" id="IPR029063">
    <property type="entry name" value="SAM-dependent_MTases_sf"/>
</dbReference>
<evidence type="ECO:0000256" key="1">
    <source>
        <dbReference type="ARBA" id="ARBA00023115"/>
    </source>
</evidence>
<proteinExistence type="predicted"/>
<feature type="transmembrane region" description="Helical" evidence="2">
    <location>
        <begin position="217"/>
        <end position="240"/>
    </location>
</feature>
<dbReference type="Proteomes" id="UP001162030">
    <property type="component" value="Chromosome"/>
</dbReference>
<feature type="transmembrane region" description="Helical" evidence="2">
    <location>
        <begin position="125"/>
        <end position="148"/>
    </location>
</feature>
<feature type="transmembrane region" description="Helical" evidence="2">
    <location>
        <begin position="27"/>
        <end position="46"/>
    </location>
</feature>